<evidence type="ECO:0000256" key="1">
    <source>
        <dbReference type="ARBA" id="ARBA00004141"/>
    </source>
</evidence>
<accession>A0A2W4ZR67</accession>
<feature type="transmembrane region" description="Helical" evidence="5">
    <location>
        <begin position="136"/>
        <end position="158"/>
    </location>
</feature>
<dbReference type="Proteomes" id="UP000249557">
    <property type="component" value="Unassembled WGS sequence"/>
</dbReference>
<protein>
    <recommendedName>
        <fullName evidence="6">O-antigen ligase-related domain-containing protein</fullName>
    </recommendedName>
</protein>
<feature type="transmembrane region" description="Helical" evidence="5">
    <location>
        <begin position="178"/>
        <end position="197"/>
    </location>
</feature>
<evidence type="ECO:0000259" key="6">
    <source>
        <dbReference type="Pfam" id="PF04932"/>
    </source>
</evidence>
<feature type="transmembrane region" description="Helical" evidence="5">
    <location>
        <begin position="396"/>
        <end position="419"/>
    </location>
</feature>
<name>A0A2W4ZR67_9BACT</name>
<keyword evidence="3 5" id="KW-1133">Transmembrane helix</keyword>
<feature type="transmembrane region" description="Helical" evidence="5">
    <location>
        <begin position="365"/>
        <end position="384"/>
    </location>
</feature>
<evidence type="ECO:0000256" key="2">
    <source>
        <dbReference type="ARBA" id="ARBA00022692"/>
    </source>
</evidence>
<proteinExistence type="predicted"/>
<feature type="transmembrane region" description="Helical" evidence="5">
    <location>
        <begin position="255"/>
        <end position="273"/>
    </location>
</feature>
<feature type="transmembrane region" description="Helical" evidence="5">
    <location>
        <begin position="229"/>
        <end position="248"/>
    </location>
</feature>
<comment type="caution">
    <text evidence="7">The sequence shown here is derived from an EMBL/GenBank/DDBJ whole genome shotgun (WGS) entry which is preliminary data.</text>
</comment>
<evidence type="ECO:0000256" key="5">
    <source>
        <dbReference type="SAM" id="Phobius"/>
    </source>
</evidence>
<evidence type="ECO:0000256" key="3">
    <source>
        <dbReference type="ARBA" id="ARBA00022989"/>
    </source>
</evidence>
<feature type="transmembrane region" description="Helical" evidence="5">
    <location>
        <begin position="71"/>
        <end position="93"/>
    </location>
</feature>
<evidence type="ECO:0000313" key="8">
    <source>
        <dbReference type="Proteomes" id="UP000249557"/>
    </source>
</evidence>
<sequence length="441" mass="49800">MTTRFFNILPFVLCAALALTLQVQVTLFSSESYLGLRVSLTDLFLPAAGLLIAASLLLKKSRMPEWPVRHFYYYMAALAAVFALSLLNAYLSYGFVTKWAYFNKFIGFFVPLALLGTGGWLATNADRRCIEKLIKIMVLIAFAVLSVQLSILVLQSFPALESIKNLNSFVRFPIEGMMANRNAYAFLMLCVYILVISFHKREDLIPLFISRGFFFLLPFFIVFNASRTSGMALLLIMVVAGIAGRKTLKRYRDLFLMALLGLLSFIIAFNGKWDMELPYVNSRMYDIALKAPQHADDGLFLMAENVNNVGDKMRLQIIDVAVDIIREYPLIGGGLGSSFLEQKRVYGKEVNVIDSTPLWLLTETGIIGLAVFAAFYIVVVRTIFKNRALADDETRLLYNAFLLMILAFSIMCVLHEILYTRHIWLFIGLGLCLKPRTHQAV</sequence>
<gene>
    <name evidence="7" type="ORF">DI626_08620</name>
</gene>
<evidence type="ECO:0000256" key="4">
    <source>
        <dbReference type="ARBA" id="ARBA00023136"/>
    </source>
</evidence>
<feature type="transmembrane region" description="Helical" evidence="5">
    <location>
        <begin position="204"/>
        <end position="223"/>
    </location>
</feature>
<dbReference type="Pfam" id="PF04932">
    <property type="entry name" value="Wzy_C"/>
    <property type="match status" value="1"/>
</dbReference>
<dbReference type="AlphaFoldDB" id="A0A2W4ZR67"/>
<keyword evidence="2 5" id="KW-0812">Transmembrane</keyword>
<reference evidence="7 8" key="1">
    <citation type="submission" date="2017-08" db="EMBL/GenBank/DDBJ databases">
        <title>Infants hospitalized years apart are colonized by the same room-sourced microbial strains.</title>
        <authorList>
            <person name="Brooks B."/>
            <person name="Olm M.R."/>
            <person name="Firek B.A."/>
            <person name="Baker R."/>
            <person name="Thomas B.C."/>
            <person name="Morowitz M.J."/>
            <person name="Banfield J.F."/>
        </authorList>
    </citation>
    <scope>NUCLEOTIDE SEQUENCE [LARGE SCALE GENOMIC DNA]</scope>
    <source>
        <strain evidence="7">S2_018_000_R2_104</strain>
    </source>
</reference>
<dbReference type="GO" id="GO:0016020">
    <property type="term" value="C:membrane"/>
    <property type="evidence" value="ECO:0007669"/>
    <property type="project" value="UniProtKB-SubCell"/>
</dbReference>
<organism evidence="7 8">
    <name type="scientific">Micavibrio aeruginosavorus</name>
    <dbReference type="NCBI Taxonomy" id="349221"/>
    <lineage>
        <taxon>Bacteria</taxon>
        <taxon>Pseudomonadati</taxon>
        <taxon>Bdellovibrionota</taxon>
        <taxon>Bdellovibrionia</taxon>
        <taxon>Bdellovibrionales</taxon>
        <taxon>Pseudobdellovibrionaceae</taxon>
        <taxon>Micavibrio</taxon>
    </lineage>
</organism>
<dbReference type="PANTHER" id="PTHR37422:SF13">
    <property type="entry name" value="LIPOPOLYSACCHARIDE BIOSYNTHESIS PROTEIN PA4999-RELATED"/>
    <property type="match status" value="1"/>
</dbReference>
<dbReference type="EMBL" id="QFNK01000189">
    <property type="protein sequence ID" value="PZO84026.1"/>
    <property type="molecule type" value="Genomic_DNA"/>
</dbReference>
<dbReference type="InterPro" id="IPR007016">
    <property type="entry name" value="O-antigen_ligase-rel_domated"/>
</dbReference>
<comment type="subcellular location">
    <subcellularLocation>
        <location evidence="1">Membrane</location>
        <topology evidence="1">Multi-pass membrane protein</topology>
    </subcellularLocation>
</comment>
<dbReference type="PANTHER" id="PTHR37422">
    <property type="entry name" value="TEICHURONIC ACID BIOSYNTHESIS PROTEIN TUAE"/>
    <property type="match status" value="1"/>
</dbReference>
<feature type="transmembrane region" description="Helical" evidence="5">
    <location>
        <begin position="43"/>
        <end position="59"/>
    </location>
</feature>
<dbReference type="InterPro" id="IPR051533">
    <property type="entry name" value="WaaL-like"/>
</dbReference>
<feature type="transmembrane region" description="Helical" evidence="5">
    <location>
        <begin position="105"/>
        <end position="124"/>
    </location>
</feature>
<feature type="domain" description="O-antigen ligase-related" evidence="6">
    <location>
        <begin position="213"/>
        <end position="373"/>
    </location>
</feature>
<evidence type="ECO:0000313" key="7">
    <source>
        <dbReference type="EMBL" id="PZO84026.1"/>
    </source>
</evidence>
<keyword evidence="4 5" id="KW-0472">Membrane</keyword>